<dbReference type="SMART" id="SM00895">
    <property type="entry name" value="FCD"/>
    <property type="match status" value="1"/>
</dbReference>
<proteinExistence type="predicted"/>
<comment type="caution">
    <text evidence="5">The sequence shown here is derived from an EMBL/GenBank/DDBJ whole genome shotgun (WGS) entry which is preliminary data.</text>
</comment>
<keyword evidence="1" id="KW-0805">Transcription regulation</keyword>
<dbReference type="SMART" id="SM00345">
    <property type="entry name" value="HTH_GNTR"/>
    <property type="match status" value="1"/>
</dbReference>
<dbReference type="InterPro" id="IPR036390">
    <property type="entry name" value="WH_DNA-bd_sf"/>
</dbReference>
<dbReference type="Pfam" id="PF07729">
    <property type="entry name" value="FCD"/>
    <property type="match status" value="1"/>
</dbReference>
<dbReference type="InterPro" id="IPR036388">
    <property type="entry name" value="WH-like_DNA-bd_sf"/>
</dbReference>
<gene>
    <name evidence="5" type="ORF">FB558_0036</name>
</gene>
<dbReference type="Pfam" id="PF00392">
    <property type="entry name" value="GntR"/>
    <property type="match status" value="1"/>
</dbReference>
<dbReference type="CDD" id="cd07377">
    <property type="entry name" value="WHTH_GntR"/>
    <property type="match status" value="1"/>
</dbReference>
<dbReference type="GO" id="GO:0003700">
    <property type="term" value="F:DNA-binding transcription factor activity"/>
    <property type="evidence" value="ECO:0007669"/>
    <property type="project" value="InterPro"/>
</dbReference>
<dbReference type="Gene3D" id="1.20.120.530">
    <property type="entry name" value="GntR ligand-binding domain-like"/>
    <property type="match status" value="1"/>
</dbReference>
<keyword evidence="3" id="KW-0804">Transcription</keyword>
<accession>A0A543DVF0</accession>
<dbReference type="Proteomes" id="UP000315677">
    <property type="component" value="Unassembled WGS sequence"/>
</dbReference>
<sequence length="219" mass="24774">MKALVPIEPVQLGDRAFDSLRMAIITGELAPGEPLRDRQLAAVLGVSRTPVREALHRLEAAGLTVSRGRAGWVVSPFTEDDVHELFQVRVLLEPVGIDELAEDPDEKAIAEIEHFFDGYERPIPPARTSDYFLRDNAFHTRIVGCSRNKRIRDMYAVVESHIERGRYLAAEGRADETLDEHLAIAHAIARRDFATARTLLVEHLRSGEQLMLERIRDHR</sequence>
<dbReference type="PANTHER" id="PTHR43537">
    <property type="entry name" value="TRANSCRIPTIONAL REGULATOR, GNTR FAMILY"/>
    <property type="match status" value="1"/>
</dbReference>
<dbReference type="Gene3D" id="1.10.10.10">
    <property type="entry name" value="Winged helix-like DNA-binding domain superfamily/Winged helix DNA-binding domain"/>
    <property type="match status" value="1"/>
</dbReference>
<feature type="domain" description="HTH gntR-type" evidence="4">
    <location>
        <begin position="10"/>
        <end position="77"/>
    </location>
</feature>
<dbReference type="SUPFAM" id="SSF48008">
    <property type="entry name" value="GntR ligand-binding domain-like"/>
    <property type="match status" value="1"/>
</dbReference>
<dbReference type="InterPro" id="IPR008920">
    <property type="entry name" value="TF_FadR/GntR_C"/>
</dbReference>
<dbReference type="EMBL" id="VFPA01000001">
    <property type="protein sequence ID" value="TQM13304.1"/>
    <property type="molecule type" value="Genomic_DNA"/>
</dbReference>
<dbReference type="GO" id="GO:0003677">
    <property type="term" value="F:DNA binding"/>
    <property type="evidence" value="ECO:0007669"/>
    <property type="project" value="UniProtKB-KW"/>
</dbReference>
<evidence type="ECO:0000313" key="6">
    <source>
        <dbReference type="Proteomes" id="UP000315677"/>
    </source>
</evidence>
<keyword evidence="2" id="KW-0238">DNA-binding</keyword>
<evidence type="ECO:0000256" key="1">
    <source>
        <dbReference type="ARBA" id="ARBA00023015"/>
    </source>
</evidence>
<evidence type="ECO:0000313" key="5">
    <source>
        <dbReference type="EMBL" id="TQM13304.1"/>
    </source>
</evidence>
<dbReference type="PRINTS" id="PR00035">
    <property type="entry name" value="HTHGNTR"/>
</dbReference>
<dbReference type="SUPFAM" id="SSF46785">
    <property type="entry name" value="Winged helix' DNA-binding domain"/>
    <property type="match status" value="1"/>
</dbReference>
<keyword evidence="6" id="KW-1185">Reference proteome</keyword>
<dbReference type="InterPro" id="IPR000524">
    <property type="entry name" value="Tscrpt_reg_HTH_GntR"/>
</dbReference>
<dbReference type="AlphaFoldDB" id="A0A543DVF0"/>
<dbReference type="InterPro" id="IPR011711">
    <property type="entry name" value="GntR_C"/>
</dbReference>
<dbReference type="RefSeq" id="WP_170231126.1">
    <property type="nucleotide sequence ID" value="NZ_VFPA01000001.1"/>
</dbReference>
<dbReference type="PROSITE" id="PS50949">
    <property type="entry name" value="HTH_GNTR"/>
    <property type="match status" value="1"/>
</dbReference>
<name>A0A543DVF0_9PSEU</name>
<evidence type="ECO:0000259" key="4">
    <source>
        <dbReference type="PROSITE" id="PS50949"/>
    </source>
</evidence>
<evidence type="ECO:0000256" key="3">
    <source>
        <dbReference type="ARBA" id="ARBA00023163"/>
    </source>
</evidence>
<reference evidence="5 6" key="1">
    <citation type="submission" date="2019-06" db="EMBL/GenBank/DDBJ databases">
        <title>Sequencing the genomes of 1000 actinobacteria strains.</title>
        <authorList>
            <person name="Klenk H.-P."/>
        </authorList>
    </citation>
    <scope>NUCLEOTIDE SEQUENCE [LARGE SCALE GENOMIC DNA]</scope>
    <source>
        <strain evidence="5 6">DSM 45301</strain>
    </source>
</reference>
<evidence type="ECO:0000256" key="2">
    <source>
        <dbReference type="ARBA" id="ARBA00023125"/>
    </source>
</evidence>
<protein>
    <submittedName>
        <fullName evidence="5">GntR family transcriptional regulator</fullName>
    </submittedName>
</protein>
<organism evidence="5 6">
    <name type="scientific">Pseudonocardia kunmingensis</name>
    <dbReference type="NCBI Taxonomy" id="630975"/>
    <lineage>
        <taxon>Bacteria</taxon>
        <taxon>Bacillati</taxon>
        <taxon>Actinomycetota</taxon>
        <taxon>Actinomycetes</taxon>
        <taxon>Pseudonocardiales</taxon>
        <taxon>Pseudonocardiaceae</taxon>
        <taxon>Pseudonocardia</taxon>
    </lineage>
</organism>
<dbReference type="PANTHER" id="PTHR43537:SF49">
    <property type="entry name" value="TRANSCRIPTIONAL REGULATORY PROTEIN"/>
    <property type="match status" value="1"/>
</dbReference>